<sequence>MNVSQKSVITSGAVASAVAMVFQLAAFAQATLRTPIEPQAVPTNCLVINCNNGTSSGLCENFGSIGCHSCNVQNNGAPVGQCGAHP</sequence>
<evidence type="ECO:0000313" key="2">
    <source>
        <dbReference type="EMBL" id="MBB5065131.1"/>
    </source>
</evidence>
<name>A0A7W8EAW1_9BACT</name>
<comment type="caution">
    <text evidence="2">The sequence shown here is derived from an EMBL/GenBank/DDBJ whole genome shotgun (WGS) entry which is preliminary data.</text>
</comment>
<gene>
    <name evidence="2" type="ORF">HDF15_003494</name>
</gene>
<dbReference type="AlphaFoldDB" id="A0A7W8EAW1"/>
<feature type="signal peptide" evidence="1">
    <location>
        <begin position="1"/>
        <end position="30"/>
    </location>
</feature>
<dbReference type="Proteomes" id="UP000584867">
    <property type="component" value="Unassembled WGS sequence"/>
</dbReference>
<keyword evidence="1" id="KW-0732">Signal</keyword>
<organism evidence="2 3">
    <name type="scientific">Granulicella mallensis</name>
    <dbReference type="NCBI Taxonomy" id="940614"/>
    <lineage>
        <taxon>Bacteria</taxon>
        <taxon>Pseudomonadati</taxon>
        <taxon>Acidobacteriota</taxon>
        <taxon>Terriglobia</taxon>
        <taxon>Terriglobales</taxon>
        <taxon>Acidobacteriaceae</taxon>
        <taxon>Granulicella</taxon>
    </lineage>
</organism>
<reference evidence="2 3" key="1">
    <citation type="submission" date="2020-08" db="EMBL/GenBank/DDBJ databases">
        <title>Genomic Encyclopedia of Type Strains, Phase IV (KMG-V): Genome sequencing to study the core and pangenomes of soil and plant-associated prokaryotes.</title>
        <authorList>
            <person name="Whitman W."/>
        </authorList>
    </citation>
    <scope>NUCLEOTIDE SEQUENCE [LARGE SCALE GENOMIC DNA]</scope>
    <source>
        <strain evidence="2 3">X5P3</strain>
    </source>
</reference>
<dbReference type="EMBL" id="JACHIO010000014">
    <property type="protein sequence ID" value="MBB5065131.1"/>
    <property type="molecule type" value="Genomic_DNA"/>
</dbReference>
<accession>A0A7W8EAW1</accession>
<protein>
    <submittedName>
        <fullName evidence="2">Uncharacterized protein</fullName>
    </submittedName>
</protein>
<feature type="chain" id="PRO_5030584559" evidence="1">
    <location>
        <begin position="31"/>
        <end position="86"/>
    </location>
</feature>
<proteinExistence type="predicted"/>
<evidence type="ECO:0000256" key="1">
    <source>
        <dbReference type="SAM" id="SignalP"/>
    </source>
</evidence>
<evidence type="ECO:0000313" key="3">
    <source>
        <dbReference type="Proteomes" id="UP000584867"/>
    </source>
</evidence>